<gene>
    <name evidence="1" type="ORF">HGMM_F27H04C36</name>
</gene>
<dbReference type="InterPro" id="IPR019239">
    <property type="entry name" value="VapB_antitoxin"/>
</dbReference>
<sequence>MTVALDEHLLEEARRLSGAKTKREVLELALRQLVSRLRRREIIAHAGTIELSLTQEELQKLREER</sequence>
<evidence type="ECO:0000313" key="1">
    <source>
        <dbReference type="EMBL" id="BAL55478.1"/>
    </source>
</evidence>
<accession>H5SH42</accession>
<dbReference type="AlphaFoldDB" id="H5SH42"/>
<protein>
    <recommendedName>
        <fullName evidence="2">Type II toxin-antitoxin system VapB family antitoxin</fullName>
    </recommendedName>
</protein>
<reference evidence="1" key="2">
    <citation type="journal article" date="2012" name="PLoS ONE">
        <title>A Deeply Branching Thermophilic Bacterium with an Ancient Acetyl-CoA Pathway Dominates a Subsurface Ecosystem.</title>
        <authorList>
            <person name="Takami H."/>
            <person name="Noguchi H."/>
            <person name="Takaki Y."/>
            <person name="Uchiyama I."/>
            <person name="Toyoda A."/>
            <person name="Nishi S."/>
            <person name="Chee G.-J."/>
            <person name="Arai W."/>
            <person name="Nunoura T."/>
            <person name="Itoh T."/>
            <person name="Hattori M."/>
            <person name="Takai K."/>
        </authorList>
    </citation>
    <scope>NUCLEOTIDE SEQUENCE</scope>
</reference>
<organism evidence="1">
    <name type="scientific">uncultured Acetothermia bacterium</name>
    <dbReference type="NCBI Taxonomy" id="236499"/>
    <lineage>
        <taxon>Bacteria</taxon>
        <taxon>Candidatus Bipolaricaulota</taxon>
        <taxon>environmental samples</taxon>
    </lineage>
</organism>
<dbReference type="Pfam" id="PF09957">
    <property type="entry name" value="VapB_antitoxin"/>
    <property type="match status" value="1"/>
</dbReference>
<evidence type="ECO:0008006" key="2">
    <source>
        <dbReference type="Google" id="ProtNLM"/>
    </source>
</evidence>
<dbReference type="EMBL" id="AP011718">
    <property type="protein sequence ID" value="BAL55478.1"/>
    <property type="molecule type" value="Genomic_DNA"/>
</dbReference>
<proteinExistence type="predicted"/>
<name>H5SH42_9BACT</name>
<reference evidence="1" key="1">
    <citation type="journal article" date="2005" name="Environ. Microbiol.">
        <title>Genetic and functional properties of uncultivated thermophilic crenarchaeotes from a subsurface gold mine as revealed by analysis of genome fragments.</title>
        <authorList>
            <person name="Nunoura T."/>
            <person name="Hirayama H."/>
            <person name="Takami H."/>
            <person name="Oida H."/>
            <person name="Nishi S."/>
            <person name="Shimamura S."/>
            <person name="Suzuki Y."/>
            <person name="Inagaki F."/>
            <person name="Takai K."/>
            <person name="Nealson K.H."/>
            <person name="Horikoshi K."/>
        </authorList>
    </citation>
    <scope>NUCLEOTIDE SEQUENCE</scope>
</reference>